<feature type="domain" description="BioF2-like acetyltransferase" evidence="1">
    <location>
        <begin position="183"/>
        <end position="330"/>
    </location>
</feature>
<dbReference type="InterPro" id="IPR038740">
    <property type="entry name" value="BioF2-like_GNAT_dom"/>
</dbReference>
<dbReference type="EMBL" id="WUMK01000006">
    <property type="protein sequence ID" value="MXN47169.1"/>
    <property type="molecule type" value="Genomic_DNA"/>
</dbReference>
<proteinExistence type="predicted"/>
<dbReference type="OrthoDB" id="8565998at2"/>
<accession>A0A6N8SE83</accession>
<protein>
    <submittedName>
        <fullName evidence="2">GNAT family N-acetyltransferase</fullName>
    </submittedName>
</protein>
<gene>
    <name evidence="2" type="ORF">GR138_18390</name>
</gene>
<reference evidence="2 3" key="1">
    <citation type="submission" date="2019-12" db="EMBL/GenBank/DDBJ databases">
        <title>Shinella kummerowiae sp. nov., a symbiotic bacterium isolated from root nodules of the herbal legume Kummerowia stipulacea.</title>
        <authorList>
            <person name="Gao J."/>
        </authorList>
    </citation>
    <scope>NUCLEOTIDE SEQUENCE [LARGE SCALE GENOMIC DNA]</scope>
    <source>
        <strain evidence="2 3">CCBAU 25048</strain>
    </source>
</reference>
<name>A0A6N8SE83_9HYPH</name>
<evidence type="ECO:0000313" key="3">
    <source>
        <dbReference type="Proteomes" id="UP000435802"/>
    </source>
</evidence>
<dbReference type="InterPro" id="IPR016181">
    <property type="entry name" value="Acyl_CoA_acyltransferase"/>
</dbReference>
<keyword evidence="2" id="KW-0808">Transferase</keyword>
<evidence type="ECO:0000259" key="1">
    <source>
        <dbReference type="Pfam" id="PF13480"/>
    </source>
</evidence>
<dbReference type="Pfam" id="PF13480">
    <property type="entry name" value="Acetyltransf_6"/>
    <property type="match status" value="1"/>
</dbReference>
<dbReference type="SUPFAM" id="SSF55729">
    <property type="entry name" value="Acyl-CoA N-acyltransferases (Nat)"/>
    <property type="match status" value="1"/>
</dbReference>
<comment type="caution">
    <text evidence="2">The sequence shown here is derived from an EMBL/GenBank/DDBJ whole genome shotgun (WGS) entry which is preliminary data.</text>
</comment>
<dbReference type="Gene3D" id="3.40.630.30">
    <property type="match status" value="1"/>
</dbReference>
<dbReference type="GO" id="GO:0016740">
    <property type="term" value="F:transferase activity"/>
    <property type="evidence" value="ECO:0007669"/>
    <property type="project" value="UniProtKB-KW"/>
</dbReference>
<evidence type="ECO:0000313" key="2">
    <source>
        <dbReference type="EMBL" id="MXN47169.1"/>
    </source>
</evidence>
<dbReference type="AlphaFoldDB" id="A0A6N8SE83"/>
<sequence>MAMEGTGTADDAAVQHHVLRDRSAMHAVAADWRALDARAADPLAYFQSFDWCQHWLDVVADAGCRPEIHTLRQGGNLVAVWPMMLSGRVVKRLEPLGWPHSQYANLLIDPSFDGHEATRLLLAGLAPERHDVVLIESVPAGSALAALVEGTSPLPGRSNTAAMLDLSAFATSDDYAATLSKTQRRNRNRRRNALARHGALTFEVLFPDDAGFAQAIATCLGFKRTWLRETSRYSSGFAFEGFDRFLASLPGERNTLSGACLSVLKAGDRLVAGELGFLHHGHYYAYLGAFDWDLRDLSPGKVQMDMTVCWLIEQGVKTYDLLGHPADYKESWSNRTLGLETYALPATLAGRAYSGLWTARIRPGLKHIYERLPHQLRRLARFGQSFALFLMIA</sequence>
<dbReference type="RefSeq" id="WP_160860683.1">
    <property type="nucleotide sequence ID" value="NZ_WUMK01000006.1"/>
</dbReference>
<keyword evidence="3" id="KW-1185">Reference proteome</keyword>
<organism evidence="2 3">
    <name type="scientific">Shinella kummerowiae</name>
    <dbReference type="NCBI Taxonomy" id="417745"/>
    <lineage>
        <taxon>Bacteria</taxon>
        <taxon>Pseudomonadati</taxon>
        <taxon>Pseudomonadota</taxon>
        <taxon>Alphaproteobacteria</taxon>
        <taxon>Hyphomicrobiales</taxon>
        <taxon>Rhizobiaceae</taxon>
        <taxon>Shinella</taxon>
    </lineage>
</organism>
<dbReference type="Proteomes" id="UP000435802">
    <property type="component" value="Unassembled WGS sequence"/>
</dbReference>